<name>A0A2M4B0I4_9DIPT</name>
<evidence type="ECO:0000313" key="1">
    <source>
        <dbReference type="EMBL" id="MBW46549.1"/>
    </source>
</evidence>
<accession>A0A2M4B0I4</accession>
<dbReference type="AlphaFoldDB" id="A0A2M4B0I4"/>
<proteinExistence type="predicted"/>
<reference evidence="1" key="1">
    <citation type="submission" date="2018-01" db="EMBL/GenBank/DDBJ databases">
        <title>An insight into the sialome of Amazonian anophelines.</title>
        <authorList>
            <person name="Ribeiro J.M."/>
            <person name="Scarpassa V."/>
            <person name="Calvo E."/>
        </authorList>
    </citation>
    <scope>NUCLEOTIDE SEQUENCE</scope>
    <source>
        <tissue evidence="1">Salivary glands</tissue>
    </source>
</reference>
<protein>
    <submittedName>
        <fullName evidence="1">Putative secreted protein</fullName>
    </submittedName>
</protein>
<organism evidence="1">
    <name type="scientific">Anopheles triannulatus</name>
    <dbReference type="NCBI Taxonomy" id="58253"/>
    <lineage>
        <taxon>Eukaryota</taxon>
        <taxon>Metazoa</taxon>
        <taxon>Ecdysozoa</taxon>
        <taxon>Arthropoda</taxon>
        <taxon>Hexapoda</taxon>
        <taxon>Insecta</taxon>
        <taxon>Pterygota</taxon>
        <taxon>Neoptera</taxon>
        <taxon>Endopterygota</taxon>
        <taxon>Diptera</taxon>
        <taxon>Nematocera</taxon>
        <taxon>Culicoidea</taxon>
        <taxon>Culicidae</taxon>
        <taxon>Anophelinae</taxon>
        <taxon>Anopheles</taxon>
    </lineage>
</organism>
<sequence length="87" mass="9731">MFKLSTITKFFNFICLHTISSAYNLLNYLGSRSSSFFPGGLRTALPNVNVTINATSEPSAARECFKAYPQETRPVLTFGQHLTDSEY</sequence>
<dbReference type="EMBL" id="GGFK01013228">
    <property type="protein sequence ID" value="MBW46549.1"/>
    <property type="molecule type" value="Transcribed_RNA"/>
</dbReference>